<dbReference type="InterPro" id="IPR050744">
    <property type="entry name" value="AI-2_Isomerase_LsrG"/>
</dbReference>
<dbReference type="Gene3D" id="3.30.70.100">
    <property type="match status" value="1"/>
</dbReference>
<evidence type="ECO:0000259" key="1">
    <source>
        <dbReference type="PROSITE" id="PS51725"/>
    </source>
</evidence>
<accession>A0A845EW83</accession>
<protein>
    <submittedName>
        <fullName evidence="2">Antibiotic biosynthesis monooxygenase</fullName>
    </submittedName>
</protein>
<dbReference type="EMBL" id="WMEY01000002">
    <property type="protein sequence ID" value="MYL62798.1"/>
    <property type="molecule type" value="Genomic_DNA"/>
</dbReference>
<dbReference type="PANTHER" id="PTHR33336:SF3">
    <property type="entry name" value="ABM DOMAIN-CONTAINING PROTEIN"/>
    <property type="match status" value="1"/>
</dbReference>
<reference evidence="2 3" key="1">
    <citation type="submission" date="2019-11" db="EMBL/GenBank/DDBJ databases">
        <title>Genome sequences of 17 halophilic strains isolated from different environments.</title>
        <authorList>
            <person name="Furrow R.E."/>
        </authorList>
    </citation>
    <scope>NUCLEOTIDE SEQUENCE [LARGE SCALE GENOMIC DNA]</scope>
    <source>
        <strain evidence="2 3">22506_14_FS</strain>
    </source>
</reference>
<dbReference type="Proteomes" id="UP000447833">
    <property type="component" value="Unassembled WGS sequence"/>
</dbReference>
<dbReference type="RefSeq" id="WP_159783689.1">
    <property type="nucleotide sequence ID" value="NZ_JAIVAE010000009.1"/>
</dbReference>
<name>A0A845EW83_9BACL</name>
<evidence type="ECO:0000313" key="3">
    <source>
        <dbReference type="Proteomes" id="UP000447833"/>
    </source>
</evidence>
<dbReference type="AlphaFoldDB" id="A0A845EW83"/>
<proteinExistence type="predicted"/>
<keyword evidence="2" id="KW-0560">Oxidoreductase</keyword>
<evidence type="ECO:0000313" key="2">
    <source>
        <dbReference type="EMBL" id="MYL62798.1"/>
    </source>
</evidence>
<dbReference type="Pfam" id="PF03992">
    <property type="entry name" value="ABM"/>
    <property type="match status" value="1"/>
</dbReference>
<sequence>MIIIHAGLQINPAKEEAFLNEVATLIEEARKEEGNLSYTLTKEIEKESTYKMIEAYEDMAAVEKHNQSAHFQAFVGKAPEYLVAPLDVKVYDATEVQK</sequence>
<dbReference type="SUPFAM" id="SSF54909">
    <property type="entry name" value="Dimeric alpha+beta barrel"/>
    <property type="match status" value="1"/>
</dbReference>
<keyword evidence="2" id="KW-0503">Monooxygenase</keyword>
<dbReference type="PROSITE" id="PS51725">
    <property type="entry name" value="ABM"/>
    <property type="match status" value="1"/>
</dbReference>
<dbReference type="InterPro" id="IPR007138">
    <property type="entry name" value="ABM_dom"/>
</dbReference>
<dbReference type="InterPro" id="IPR011008">
    <property type="entry name" value="Dimeric_a/b-barrel"/>
</dbReference>
<comment type="caution">
    <text evidence="2">The sequence shown here is derived from an EMBL/GenBank/DDBJ whole genome shotgun (WGS) entry which is preliminary data.</text>
</comment>
<dbReference type="PANTHER" id="PTHR33336">
    <property type="entry name" value="QUINOL MONOOXYGENASE YGIN-RELATED"/>
    <property type="match status" value="1"/>
</dbReference>
<organism evidence="2 3">
    <name type="scientific">Guptibacillus hwajinpoensis</name>
    <dbReference type="NCBI Taxonomy" id="208199"/>
    <lineage>
        <taxon>Bacteria</taxon>
        <taxon>Bacillati</taxon>
        <taxon>Bacillota</taxon>
        <taxon>Bacilli</taxon>
        <taxon>Bacillales</taxon>
        <taxon>Guptibacillaceae</taxon>
        <taxon>Guptibacillus</taxon>
    </lineage>
</organism>
<feature type="domain" description="ABM" evidence="1">
    <location>
        <begin position="2"/>
        <end position="91"/>
    </location>
</feature>
<gene>
    <name evidence="2" type="ORF">GLW07_05435</name>
</gene>
<dbReference type="GO" id="GO:0004497">
    <property type="term" value="F:monooxygenase activity"/>
    <property type="evidence" value="ECO:0007669"/>
    <property type="project" value="UniProtKB-KW"/>
</dbReference>